<dbReference type="GO" id="GO:0010256">
    <property type="term" value="P:endomembrane system organization"/>
    <property type="evidence" value="ECO:0007669"/>
    <property type="project" value="TreeGrafter"/>
</dbReference>
<dbReference type="Proteomes" id="UP001341281">
    <property type="component" value="Chromosome 01"/>
</dbReference>
<evidence type="ECO:0000256" key="5">
    <source>
        <dbReference type="ARBA" id="ARBA00023136"/>
    </source>
</evidence>
<gene>
    <name evidence="8" type="ORF">U9M48_000492</name>
</gene>
<evidence type="ECO:0000256" key="4">
    <source>
        <dbReference type="ARBA" id="ARBA00022989"/>
    </source>
</evidence>
<dbReference type="PANTHER" id="PTHR31621:SF67">
    <property type="entry name" value="OS01G0389200 PROTEIN"/>
    <property type="match status" value="1"/>
</dbReference>
<comment type="subcellular location">
    <subcellularLocation>
        <location evidence="1">Membrane</location>
        <topology evidence="1">Multi-pass membrane protein</topology>
    </subcellularLocation>
</comment>
<comment type="similarity">
    <text evidence="2">Belongs to the plant DMP1 protein family.</text>
</comment>
<evidence type="ECO:0000256" key="7">
    <source>
        <dbReference type="SAM" id="Phobius"/>
    </source>
</evidence>
<keyword evidence="5 7" id="KW-0472">Membrane</keyword>
<evidence type="ECO:0000256" key="1">
    <source>
        <dbReference type="ARBA" id="ARBA00004141"/>
    </source>
</evidence>
<feature type="transmembrane region" description="Helical" evidence="7">
    <location>
        <begin position="55"/>
        <end position="73"/>
    </location>
</feature>
<feature type="transmembrane region" description="Helical" evidence="7">
    <location>
        <begin position="187"/>
        <end position="206"/>
    </location>
</feature>
<evidence type="ECO:0000313" key="8">
    <source>
        <dbReference type="EMBL" id="WVZ49111.1"/>
    </source>
</evidence>
<dbReference type="Pfam" id="PF05078">
    <property type="entry name" value="DUF679"/>
    <property type="match status" value="2"/>
</dbReference>
<feature type="region of interest" description="Disordered" evidence="6">
    <location>
        <begin position="337"/>
        <end position="362"/>
    </location>
</feature>
<feature type="compositionally biased region" description="Basic and acidic residues" evidence="6">
    <location>
        <begin position="349"/>
        <end position="362"/>
    </location>
</feature>
<feature type="transmembrane region" description="Helical" evidence="7">
    <location>
        <begin position="24"/>
        <end position="43"/>
    </location>
</feature>
<feature type="compositionally biased region" description="Low complexity" evidence="6">
    <location>
        <begin position="338"/>
        <end position="348"/>
    </location>
</feature>
<dbReference type="GO" id="GO:0016020">
    <property type="term" value="C:membrane"/>
    <property type="evidence" value="ECO:0007669"/>
    <property type="project" value="UniProtKB-SubCell"/>
</dbReference>
<reference evidence="8 9" key="1">
    <citation type="submission" date="2024-02" db="EMBL/GenBank/DDBJ databases">
        <title>High-quality chromosome-scale genome assembly of Pensacola bahiagrass (Paspalum notatum Flugge var. saurae).</title>
        <authorList>
            <person name="Vega J.M."/>
            <person name="Podio M."/>
            <person name="Orjuela J."/>
            <person name="Siena L.A."/>
            <person name="Pessino S.C."/>
            <person name="Combes M.C."/>
            <person name="Mariac C."/>
            <person name="Albertini E."/>
            <person name="Pupilli F."/>
            <person name="Ortiz J.P.A."/>
            <person name="Leblanc O."/>
        </authorList>
    </citation>
    <scope>NUCLEOTIDE SEQUENCE [LARGE SCALE GENOMIC DNA]</scope>
    <source>
        <strain evidence="8">R1</strain>
        <tissue evidence="8">Leaf</tissue>
    </source>
</reference>
<feature type="transmembrane region" description="Helical" evidence="7">
    <location>
        <begin position="149"/>
        <end position="167"/>
    </location>
</feature>
<dbReference type="AlphaFoldDB" id="A0AAQ3SEL3"/>
<dbReference type="InterPro" id="IPR007770">
    <property type="entry name" value="DMP"/>
</dbReference>
<keyword evidence="3 7" id="KW-0812">Transmembrane</keyword>
<evidence type="ECO:0000256" key="6">
    <source>
        <dbReference type="SAM" id="MobiDB-lite"/>
    </source>
</evidence>
<keyword evidence="4 7" id="KW-1133">Transmembrane helix</keyword>
<dbReference type="EMBL" id="CP144745">
    <property type="protein sequence ID" value="WVZ49111.1"/>
    <property type="molecule type" value="Genomic_DNA"/>
</dbReference>
<feature type="compositionally biased region" description="Polar residues" evidence="6">
    <location>
        <begin position="240"/>
        <end position="254"/>
    </location>
</feature>
<dbReference type="PANTHER" id="PTHR31621">
    <property type="entry name" value="PROTEIN DMP3"/>
    <property type="match status" value="1"/>
</dbReference>
<evidence type="ECO:0000256" key="2">
    <source>
        <dbReference type="ARBA" id="ARBA00008707"/>
    </source>
</evidence>
<organism evidence="8 9">
    <name type="scientific">Paspalum notatum var. saurae</name>
    <dbReference type="NCBI Taxonomy" id="547442"/>
    <lineage>
        <taxon>Eukaryota</taxon>
        <taxon>Viridiplantae</taxon>
        <taxon>Streptophyta</taxon>
        <taxon>Embryophyta</taxon>
        <taxon>Tracheophyta</taxon>
        <taxon>Spermatophyta</taxon>
        <taxon>Magnoliopsida</taxon>
        <taxon>Liliopsida</taxon>
        <taxon>Poales</taxon>
        <taxon>Poaceae</taxon>
        <taxon>PACMAD clade</taxon>
        <taxon>Panicoideae</taxon>
        <taxon>Andropogonodae</taxon>
        <taxon>Paspaleae</taxon>
        <taxon>Paspalinae</taxon>
        <taxon>Paspalum</taxon>
    </lineage>
</organism>
<feature type="region of interest" description="Disordered" evidence="6">
    <location>
        <begin position="226"/>
        <end position="293"/>
    </location>
</feature>
<keyword evidence="9" id="KW-1185">Reference proteome</keyword>
<feature type="compositionally biased region" description="Basic residues" evidence="6">
    <location>
        <begin position="275"/>
        <end position="286"/>
    </location>
</feature>
<protein>
    <submittedName>
        <fullName evidence="8">Uncharacterized protein</fullName>
    </submittedName>
</protein>
<name>A0AAQ3SEL3_PASNO</name>
<sequence length="470" mass="51061">MTDRGKAAGGAPPTASTVVSSKSLVWQLPAGVVLAFQTLAATFTNQGNCLPFNRWLTVGLVTFLSATCVFFSFTDSVRNSRSGKVHRGVALPGRLHIINISRMERKAMSAELKTVDWVDAVLSLVVFLTIAGNDAMAMSSELRARGLRPVDWVHAFFTAVVFLTIAGSDVGLQNCFFPDASDDTKQLLKNLPLGMAVMSSFVFIIFPPTRKGISFDDSEYTVITTASAASSGDDDDLENNPDTSRNVSSSSQPASYGRPGDTHWVGKRGGIQPRQARRAGWRRRRRASTDPAAAGVTGAVRWDSTADAAKTAMGSGGGGEGAGVDPAAAGVTGQEEQAAAGRSMGRGRAAVEEKRGAEEQEWRGGMRGGELGFHVLSCGVRQGAVRLNRAVGKWRKWSILLKTKEQQRSWRNGVARQLREWKMNSKSSTTSSSDNQWIYLRRRRRKLLSNRGRRNLAARKERKLSVDPRL</sequence>
<feature type="transmembrane region" description="Helical" evidence="7">
    <location>
        <begin position="117"/>
        <end position="137"/>
    </location>
</feature>
<dbReference type="GO" id="GO:0005737">
    <property type="term" value="C:cytoplasm"/>
    <property type="evidence" value="ECO:0007669"/>
    <property type="project" value="UniProtKB-ARBA"/>
</dbReference>
<evidence type="ECO:0000313" key="9">
    <source>
        <dbReference type="Proteomes" id="UP001341281"/>
    </source>
</evidence>
<evidence type="ECO:0000256" key="3">
    <source>
        <dbReference type="ARBA" id="ARBA00022692"/>
    </source>
</evidence>
<accession>A0AAQ3SEL3</accession>
<proteinExistence type="inferred from homology"/>